<evidence type="ECO:0000256" key="2">
    <source>
        <dbReference type="ARBA" id="ARBA00022448"/>
    </source>
</evidence>
<evidence type="ECO:0000256" key="9">
    <source>
        <dbReference type="ARBA" id="ARBA00023286"/>
    </source>
</evidence>
<protein>
    <recommendedName>
        <fullName evidence="11">Ionotropic glutamate receptor C-terminal domain-containing protein</fullName>
    </recommendedName>
</protein>
<evidence type="ECO:0000256" key="4">
    <source>
        <dbReference type="ARBA" id="ARBA00022989"/>
    </source>
</evidence>
<sequence length="219" mass="24242">MTSTYTANLAAFLTVSIAKKPINSLTELAAQNEISPLIKVGTNLHTLFKNAKSGVYRDIWEKMADMPNVKQTSLALEIVKTGTHAYMTDRSQLEYIVLKDCETYALADEIFNTAGLGFVFPENAPYLEDLNYSIMRMQEAGLMEKWRQKWWSSSEQCSSSDRTSSAQVLGLDSLAGPFLICVKNSPCSKPKSPTRNGSLKGIENGIAAATSFDFKSQRM</sequence>
<evidence type="ECO:0000259" key="11">
    <source>
        <dbReference type="SMART" id="SM00079"/>
    </source>
</evidence>
<evidence type="ECO:0000256" key="3">
    <source>
        <dbReference type="ARBA" id="ARBA00022692"/>
    </source>
</evidence>
<keyword evidence="13" id="KW-1185">Reference proteome</keyword>
<dbReference type="InterPro" id="IPR015683">
    <property type="entry name" value="Ionotropic_Glu_rcpt"/>
</dbReference>
<keyword evidence="9" id="KW-1071">Ligand-gated ion channel</keyword>
<evidence type="ECO:0000256" key="5">
    <source>
        <dbReference type="ARBA" id="ARBA00023065"/>
    </source>
</evidence>
<comment type="caution">
    <text evidence="12">The sequence shown here is derived from an EMBL/GenBank/DDBJ whole genome shotgun (WGS) entry which is preliminary data.</text>
</comment>
<dbReference type="Gene3D" id="3.40.190.10">
    <property type="entry name" value="Periplasmic binding protein-like II"/>
    <property type="match status" value="2"/>
</dbReference>
<keyword evidence="8" id="KW-0325">Glycoprotein</keyword>
<dbReference type="PANTHER" id="PTHR18966">
    <property type="entry name" value="IONOTROPIC GLUTAMATE RECEPTOR"/>
    <property type="match status" value="1"/>
</dbReference>
<keyword evidence="4" id="KW-1133">Transmembrane helix</keyword>
<accession>A0ABQ9FLW6</accession>
<keyword evidence="6" id="KW-0472">Membrane</keyword>
<gene>
    <name evidence="12" type="ORF">KUTeg_003345</name>
</gene>
<organism evidence="12 13">
    <name type="scientific">Tegillarca granosa</name>
    <name type="common">Malaysian cockle</name>
    <name type="synonym">Anadara granosa</name>
    <dbReference type="NCBI Taxonomy" id="220873"/>
    <lineage>
        <taxon>Eukaryota</taxon>
        <taxon>Metazoa</taxon>
        <taxon>Spiralia</taxon>
        <taxon>Lophotrochozoa</taxon>
        <taxon>Mollusca</taxon>
        <taxon>Bivalvia</taxon>
        <taxon>Autobranchia</taxon>
        <taxon>Pteriomorphia</taxon>
        <taxon>Arcoida</taxon>
        <taxon>Arcoidea</taxon>
        <taxon>Arcidae</taxon>
        <taxon>Tegillarca</taxon>
    </lineage>
</organism>
<name>A0ABQ9FLW6_TEGGR</name>
<evidence type="ECO:0000313" key="12">
    <source>
        <dbReference type="EMBL" id="KAJ8318254.1"/>
    </source>
</evidence>
<dbReference type="InterPro" id="IPR001320">
    <property type="entry name" value="Iontro_rcpt_C"/>
</dbReference>
<keyword evidence="7" id="KW-0675">Receptor</keyword>
<reference evidence="12 13" key="1">
    <citation type="submission" date="2022-12" db="EMBL/GenBank/DDBJ databases">
        <title>Chromosome-level genome of Tegillarca granosa.</title>
        <authorList>
            <person name="Kim J."/>
        </authorList>
    </citation>
    <scope>NUCLEOTIDE SEQUENCE [LARGE SCALE GENOMIC DNA]</scope>
    <source>
        <strain evidence="12">Teg-2019</strain>
        <tissue evidence="12">Adductor muscle</tissue>
    </source>
</reference>
<evidence type="ECO:0000256" key="8">
    <source>
        <dbReference type="ARBA" id="ARBA00023180"/>
    </source>
</evidence>
<evidence type="ECO:0000256" key="7">
    <source>
        <dbReference type="ARBA" id="ARBA00023170"/>
    </source>
</evidence>
<evidence type="ECO:0000256" key="10">
    <source>
        <dbReference type="ARBA" id="ARBA00023303"/>
    </source>
</evidence>
<keyword evidence="5" id="KW-0406">Ion transport</keyword>
<evidence type="ECO:0000256" key="1">
    <source>
        <dbReference type="ARBA" id="ARBA00004141"/>
    </source>
</evidence>
<dbReference type="EMBL" id="JARBDR010000214">
    <property type="protein sequence ID" value="KAJ8318254.1"/>
    <property type="molecule type" value="Genomic_DNA"/>
</dbReference>
<feature type="domain" description="Ionotropic glutamate receptor C-terminal" evidence="11">
    <location>
        <begin position="2"/>
        <end position="153"/>
    </location>
</feature>
<dbReference type="Proteomes" id="UP001217089">
    <property type="component" value="Unassembled WGS sequence"/>
</dbReference>
<evidence type="ECO:0000313" key="13">
    <source>
        <dbReference type="Proteomes" id="UP001217089"/>
    </source>
</evidence>
<keyword evidence="2" id="KW-0813">Transport</keyword>
<keyword evidence="3" id="KW-0812">Transmembrane</keyword>
<dbReference type="Pfam" id="PF00060">
    <property type="entry name" value="Lig_chan"/>
    <property type="match status" value="1"/>
</dbReference>
<keyword evidence="10" id="KW-0407">Ion channel</keyword>
<proteinExistence type="predicted"/>
<dbReference type="SMART" id="SM00079">
    <property type="entry name" value="PBPe"/>
    <property type="match status" value="1"/>
</dbReference>
<comment type="subcellular location">
    <subcellularLocation>
        <location evidence="1">Membrane</location>
        <topology evidence="1">Multi-pass membrane protein</topology>
    </subcellularLocation>
</comment>
<evidence type="ECO:0000256" key="6">
    <source>
        <dbReference type="ARBA" id="ARBA00023136"/>
    </source>
</evidence>
<dbReference type="SUPFAM" id="SSF53850">
    <property type="entry name" value="Periplasmic binding protein-like II"/>
    <property type="match status" value="1"/>
</dbReference>